<keyword evidence="3 6" id="KW-0133">Cell shape</keyword>
<comment type="subunit">
    <text evidence="6">Forms a complex with KhpA.</text>
</comment>
<dbReference type="Pfam" id="PF13083">
    <property type="entry name" value="KH_KhpA-B"/>
    <property type="match status" value="1"/>
</dbReference>
<keyword evidence="4 6" id="KW-0143">Chaperone</keyword>
<dbReference type="InterPro" id="IPR032782">
    <property type="entry name" value="KhpB_N"/>
</dbReference>
<dbReference type="NCBIfam" id="NF041568">
    <property type="entry name" value="Jag_EloR"/>
    <property type="match status" value="1"/>
</dbReference>
<comment type="caution">
    <text evidence="8">The sequence shown here is derived from an EMBL/GenBank/DDBJ whole genome shotgun (WGS) entry which is preliminary data.</text>
</comment>
<dbReference type="InterPro" id="IPR015946">
    <property type="entry name" value="KH_dom-like_a/b"/>
</dbReference>
<keyword evidence="2 6" id="KW-0694">RNA-binding</keyword>
<evidence type="ECO:0000256" key="4">
    <source>
        <dbReference type="ARBA" id="ARBA00023186"/>
    </source>
</evidence>
<dbReference type="Pfam" id="PF14804">
    <property type="entry name" value="Jag_N"/>
    <property type="match status" value="1"/>
</dbReference>
<reference evidence="8 9" key="1">
    <citation type="journal article" date="2018" name="J. Microbiol.">
        <title>Bacillus spongiae sp. nov., isolated from sponge of Jeju Island.</title>
        <authorList>
            <person name="Lee G.E."/>
            <person name="Im W.T."/>
            <person name="Park J.S."/>
        </authorList>
    </citation>
    <scope>NUCLEOTIDE SEQUENCE [LARGE SCALE GENOMIC DNA]</scope>
    <source>
        <strain evidence="8 9">135PIL107-10</strain>
    </source>
</reference>
<dbReference type="CDD" id="cd02644">
    <property type="entry name" value="R3H_jag"/>
    <property type="match status" value="1"/>
</dbReference>
<gene>
    <name evidence="8" type="primary">jag</name>
    <name evidence="6" type="synonym">eloR</name>
    <name evidence="6" type="synonym">khpB</name>
    <name evidence="8" type="ORF">WAK64_15210</name>
</gene>
<dbReference type="SUPFAM" id="SSF82708">
    <property type="entry name" value="R3H domain"/>
    <property type="match status" value="1"/>
</dbReference>
<dbReference type="InterPro" id="IPR038247">
    <property type="entry name" value="Jag_N_dom_sf"/>
</dbReference>
<dbReference type="PANTHER" id="PTHR35800:SF1">
    <property type="entry name" value="RNA-BINDING PROTEIN KHPB"/>
    <property type="match status" value="1"/>
</dbReference>
<evidence type="ECO:0000256" key="1">
    <source>
        <dbReference type="ARBA" id="ARBA00022490"/>
    </source>
</evidence>
<dbReference type="Proteomes" id="UP001312865">
    <property type="component" value="Unassembled WGS sequence"/>
</dbReference>
<dbReference type="RefSeq" id="WP_336587840.1">
    <property type="nucleotide sequence ID" value="NZ_JBBAXC010000012.1"/>
</dbReference>
<dbReference type="InterPro" id="IPR039247">
    <property type="entry name" value="KhpB"/>
</dbReference>
<protein>
    <recommendedName>
        <fullName evidence="6">RNA-binding protein KhpB</fullName>
    </recommendedName>
    <alternativeName>
        <fullName evidence="6">RNA-binding protein EloR</fullName>
    </alternativeName>
</protein>
<dbReference type="SMART" id="SM00393">
    <property type="entry name" value="R3H"/>
    <property type="match status" value="1"/>
</dbReference>
<dbReference type="InterPro" id="IPR034079">
    <property type="entry name" value="R3H_KhpB"/>
</dbReference>
<evidence type="ECO:0000313" key="8">
    <source>
        <dbReference type="EMBL" id="MEI5908399.1"/>
    </source>
</evidence>
<dbReference type="PANTHER" id="PTHR35800">
    <property type="entry name" value="PROTEIN JAG"/>
    <property type="match status" value="1"/>
</dbReference>
<proteinExistence type="inferred from homology"/>
<feature type="domain" description="R3H" evidence="7">
    <location>
        <begin position="140"/>
        <end position="206"/>
    </location>
</feature>
<evidence type="ECO:0000256" key="5">
    <source>
        <dbReference type="ARBA" id="ARBA00023316"/>
    </source>
</evidence>
<dbReference type="Gene3D" id="3.30.1370.50">
    <property type="entry name" value="R3H-like domain"/>
    <property type="match status" value="1"/>
</dbReference>
<dbReference type="InterPro" id="IPR036867">
    <property type="entry name" value="R3H_dom_sf"/>
</dbReference>
<dbReference type="Gene3D" id="3.30.30.80">
    <property type="entry name" value="probable RNA-binding protein from clostridium symbiosum atcc 14940"/>
    <property type="match status" value="1"/>
</dbReference>
<dbReference type="InterPro" id="IPR038008">
    <property type="entry name" value="Jag_KH"/>
</dbReference>
<feature type="region of interest" description="Jag_N domain" evidence="6">
    <location>
        <begin position="5"/>
        <end position="55"/>
    </location>
</feature>
<evidence type="ECO:0000313" key="9">
    <source>
        <dbReference type="Proteomes" id="UP001312865"/>
    </source>
</evidence>
<name>A0ABU8HGV4_9BACI</name>
<organism evidence="8 9">
    <name type="scientific">Bacillus spongiae</name>
    <dbReference type="NCBI Taxonomy" id="2683610"/>
    <lineage>
        <taxon>Bacteria</taxon>
        <taxon>Bacillati</taxon>
        <taxon>Bacillota</taxon>
        <taxon>Bacilli</taxon>
        <taxon>Bacillales</taxon>
        <taxon>Bacillaceae</taxon>
        <taxon>Bacillus</taxon>
    </lineage>
</organism>
<dbReference type="HAMAP" id="MF_00867">
    <property type="entry name" value="KhpB"/>
    <property type="match status" value="1"/>
</dbReference>
<comment type="similarity">
    <text evidence="6">Belongs to the KhpB RNA-binding protein family.</text>
</comment>
<dbReference type="CDD" id="cd02414">
    <property type="entry name" value="KH-II_Jag"/>
    <property type="match status" value="1"/>
</dbReference>
<keyword evidence="5 6" id="KW-0961">Cell wall biogenesis/degradation</keyword>
<evidence type="ECO:0000256" key="6">
    <source>
        <dbReference type="HAMAP-Rule" id="MF_00867"/>
    </source>
</evidence>
<evidence type="ECO:0000256" key="2">
    <source>
        <dbReference type="ARBA" id="ARBA00022884"/>
    </source>
</evidence>
<comment type="domain">
    <text evidence="6">Has an N-terminal Jag-N domain and 2 RNA-binding domains (KH and R3H).</text>
</comment>
<accession>A0ABU8HGV4</accession>
<sequence length="206" mass="23338">MKQVTATGQSVREAVESALAQLHITEEQADISILDKGKKAILGLFGGKPATVLVKKKQNVKEEVVNYLQNIAKEMGIFPKINVKQEGKTYYFQLFDEKIALIIGKRGQTLNALQYLAQLVANQASEQYVTVIIDAENYREKRKETLVQLAHRLAQKVHMTKRSVKLEPMPSYERKIIHSSLLDNPNVKTISEGNEPHRYVVIKPEK</sequence>
<dbReference type="InterPro" id="IPR001374">
    <property type="entry name" value="R3H_dom"/>
</dbReference>
<keyword evidence="9" id="KW-1185">Reference proteome</keyword>
<dbReference type="Pfam" id="PF01424">
    <property type="entry name" value="R3H"/>
    <property type="match status" value="1"/>
</dbReference>
<dbReference type="SMART" id="SM01245">
    <property type="entry name" value="Jag_N"/>
    <property type="match status" value="1"/>
</dbReference>
<keyword evidence="1 6" id="KW-0963">Cytoplasm</keyword>
<evidence type="ECO:0000256" key="3">
    <source>
        <dbReference type="ARBA" id="ARBA00022960"/>
    </source>
</evidence>
<dbReference type="PROSITE" id="PS51061">
    <property type="entry name" value="R3H"/>
    <property type="match status" value="1"/>
</dbReference>
<dbReference type="Gene3D" id="3.30.300.20">
    <property type="match status" value="1"/>
</dbReference>
<comment type="function">
    <text evidence="6">A probable RNA chaperone. Forms a complex with KhpA which binds to cellular RNA and controls its expression. Plays a role in peptidoglycan (PG) homeostasis and cell length regulation.</text>
</comment>
<evidence type="ECO:0000259" key="7">
    <source>
        <dbReference type="PROSITE" id="PS51061"/>
    </source>
</evidence>
<comment type="subcellular location">
    <subcellularLocation>
        <location evidence="6">Cytoplasm</location>
    </subcellularLocation>
</comment>
<dbReference type="EMBL" id="JBBAXC010000012">
    <property type="protein sequence ID" value="MEI5908399.1"/>
    <property type="molecule type" value="Genomic_DNA"/>
</dbReference>